<organism evidence="4">
    <name type="scientific">Ostreococcus mediterraneus</name>
    <dbReference type="NCBI Taxonomy" id="1486918"/>
    <lineage>
        <taxon>Eukaryota</taxon>
        <taxon>Viridiplantae</taxon>
        <taxon>Chlorophyta</taxon>
        <taxon>Mamiellophyceae</taxon>
        <taxon>Mamiellales</taxon>
        <taxon>Bathycoccaceae</taxon>
        <taxon>Ostreococcus</taxon>
    </lineage>
</organism>
<feature type="compositionally biased region" description="Polar residues" evidence="1">
    <location>
        <begin position="1"/>
        <end position="12"/>
    </location>
</feature>
<keyword evidence="2" id="KW-0472">Membrane</keyword>
<dbReference type="PANTHER" id="PTHR47661">
    <property type="entry name" value="PHOSPHOGLUCAN PHOSPHATASE LSF1, CHLOROPLASTIC"/>
    <property type="match status" value="1"/>
</dbReference>
<dbReference type="SUPFAM" id="SSF57802">
    <property type="entry name" value="Rubredoxin-like"/>
    <property type="match status" value="1"/>
</dbReference>
<dbReference type="EMBL" id="HBFO01000789">
    <property type="protein sequence ID" value="CAD8809452.1"/>
    <property type="molecule type" value="Transcribed_RNA"/>
</dbReference>
<dbReference type="Gene3D" id="2.20.28.10">
    <property type="match status" value="1"/>
</dbReference>
<accession>A0A6T5Y086</accession>
<name>A0A6T5Y086_9CHLO</name>
<feature type="compositionally biased region" description="Low complexity" evidence="1">
    <location>
        <begin position="16"/>
        <end position="30"/>
    </location>
</feature>
<evidence type="ECO:0000256" key="1">
    <source>
        <dbReference type="SAM" id="MobiDB-lite"/>
    </source>
</evidence>
<protein>
    <recommendedName>
        <fullName evidence="3">Rubredoxin-like domain-containing protein</fullName>
    </recommendedName>
</protein>
<feature type="transmembrane region" description="Helical" evidence="2">
    <location>
        <begin position="211"/>
        <end position="228"/>
    </location>
</feature>
<reference evidence="4" key="1">
    <citation type="submission" date="2021-01" db="EMBL/GenBank/DDBJ databases">
        <authorList>
            <person name="Corre E."/>
            <person name="Pelletier E."/>
            <person name="Niang G."/>
            <person name="Scheremetjew M."/>
            <person name="Finn R."/>
            <person name="Kale V."/>
            <person name="Holt S."/>
            <person name="Cochrane G."/>
            <person name="Meng A."/>
            <person name="Brown T."/>
            <person name="Cohen L."/>
        </authorList>
    </citation>
    <scope>NUCLEOTIDE SEQUENCE</scope>
    <source>
        <strain evidence="4">Clade-D-RCC1621</strain>
    </source>
</reference>
<evidence type="ECO:0000259" key="3">
    <source>
        <dbReference type="PROSITE" id="PS50903"/>
    </source>
</evidence>
<dbReference type="PROSITE" id="PS50903">
    <property type="entry name" value="RUBREDOXIN_LIKE"/>
    <property type="match status" value="1"/>
</dbReference>
<evidence type="ECO:0000313" key="4">
    <source>
        <dbReference type="EMBL" id="CAD8809452.1"/>
    </source>
</evidence>
<dbReference type="InterPro" id="IPR036034">
    <property type="entry name" value="PDZ_sf"/>
</dbReference>
<feature type="region of interest" description="Disordered" evidence="1">
    <location>
        <begin position="1"/>
        <end position="32"/>
    </location>
</feature>
<evidence type="ECO:0000256" key="2">
    <source>
        <dbReference type="SAM" id="Phobius"/>
    </source>
</evidence>
<sequence>MFASTMHTTGSAFTGARVTTQSASTRARATQGRRMMTIRAQEIQVSVDKPLGLTLCERKDGRPGVQIAGCKGNAAKAGLKSGDIVKYHSSFFGDELWPADALAFSRSAISACPNEVDFIVVRGGGAAADFDVKRLPKRPSPPRFGRKLSAAQKERATHICVDCGYVYTLPTPFGEQAKGYVCPQCNAPKSRFALYDVETGRAKGGGLSTPLITVASTVIGLGGIAYLLKDLL</sequence>
<feature type="domain" description="Rubredoxin-like" evidence="3">
    <location>
        <begin position="155"/>
        <end position="195"/>
    </location>
</feature>
<dbReference type="SUPFAM" id="SSF50156">
    <property type="entry name" value="PDZ domain-like"/>
    <property type="match status" value="1"/>
</dbReference>
<gene>
    <name evidence="4" type="ORF">OMED0930_LOCUS545</name>
</gene>
<keyword evidence="2" id="KW-0812">Transmembrane</keyword>
<keyword evidence="2" id="KW-1133">Transmembrane helix</keyword>
<dbReference type="AlphaFoldDB" id="A0A6T5Y086"/>
<dbReference type="CDD" id="cd00350">
    <property type="entry name" value="rubredoxin_like"/>
    <property type="match status" value="1"/>
</dbReference>
<dbReference type="InterPro" id="IPR024934">
    <property type="entry name" value="Rubredoxin-like_dom"/>
</dbReference>
<proteinExistence type="predicted"/>
<dbReference type="GO" id="GO:0005506">
    <property type="term" value="F:iron ion binding"/>
    <property type="evidence" value="ECO:0007669"/>
    <property type="project" value="InterPro"/>
</dbReference>